<dbReference type="OrthoDB" id="447173at2759"/>
<comment type="caution">
    <text evidence="2">The sequence shown here is derived from an EMBL/GenBank/DDBJ whole genome shotgun (WGS) entry which is preliminary data.</text>
</comment>
<dbReference type="GO" id="GO:0051959">
    <property type="term" value="F:dynein light intermediate chain binding"/>
    <property type="evidence" value="ECO:0007669"/>
    <property type="project" value="InterPro"/>
</dbReference>
<dbReference type="Proteomes" id="UP000324800">
    <property type="component" value="Unassembled WGS sequence"/>
</dbReference>
<organism evidence="2 3">
    <name type="scientific">Streblomastix strix</name>
    <dbReference type="NCBI Taxonomy" id="222440"/>
    <lineage>
        <taxon>Eukaryota</taxon>
        <taxon>Metamonada</taxon>
        <taxon>Preaxostyla</taxon>
        <taxon>Oxymonadida</taxon>
        <taxon>Streblomastigidae</taxon>
        <taxon>Streblomastix</taxon>
    </lineage>
</organism>
<dbReference type="AlphaFoldDB" id="A0A5J4WXV2"/>
<reference evidence="2 3" key="1">
    <citation type="submission" date="2019-03" db="EMBL/GenBank/DDBJ databases">
        <title>Single cell metagenomics reveals metabolic interactions within the superorganism composed of flagellate Streblomastix strix and complex community of Bacteroidetes bacteria on its surface.</title>
        <authorList>
            <person name="Treitli S.C."/>
            <person name="Kolisko M."/>
            <person name="Husnik F."/>
            <person name="Keeling P."/>
            <person name="Hampl V."/>
        </authorList>
    </citation>
    <scope>NUCLEOTIDE SEQUENCE [LARGE SCALE GENOMIC DNA]</scope>
    <source>
        <strain evidence="2">ST1C</strain>
    </source>
</reference>
<accession>A0A5J4WXV2</accession>
<dbReference type="GO" id="GO:0007018">
    <property type="term" value="P:microtubule-based movement"/>
    <property type="evidence" value="ECO:0007669"/>
    <property type="project" value="InterPro"/>
</dbReference>
<dbReference type="GO" id="GO:0045505">
    <property type="term" value="F:dynein intermediate chain binding"/>
    <property type="evidence" value="ECO:0007669"/>
    <property type="project" value="InterPro"/>
</dbReference>
<name>A0A5J4WXV2_9EUKA</name>
<evidence type="ECO:0000313" key="3">
    <source>
        <dbReference type="Proteomes" id="UP000324800"/>
    </source>
</evidence>
<gene>
    <name evidence="2" type="ORF">EZS28_004842</name>
</gene>
<sequence length="172" mass="20063">MVRQPTLIKSDEEDINPNMKKDTKQGVKPVTDQTDFEVLTKTIFFYDVVCEQVDLFMKLHEKMLPDTETGKLFVWEVQEYKYEAEIPFFYIYIPKLGTVRYSFLTDILIGTYIPTMYVCETGVGKSEIVRDYFAVQSLYSAVLFIDDFIMSNPETFASQPPLELLRQMLSID</sequence>
<dbReference type="PANTHER" id="PTHR22878:SF68">
    <property type="entry name" value="DYNEIN HEAVY CHAIN 6, AXONEMAL-LIKE"/>
    <property type="match status" value="1"/>
</dbReference>
<dbReference type="EMBL" id="SNRW01000711">
    <property type="protein sequence ID" value="KAA6399633.1"/>
    <property type="molecule type" value="Genomic_DNA"/>
</dbReference>
<dbReference type="InterPro" id="IPR026983">
    <property type="entry name" value="DHC"/>
</dbReference>
<dbReference type="GO" id="GO:0030286">
    <property type="term" value="C:dynein complex"/>
    <property type="evidence" value="ECO:0007669"/>
    <property type="project" value="InterPro"/>
</dbReference>
<dbReference type="InterPro" id="IPR027417">
    <property type="entry name" value="P-loop_NTPase"/>
</dbReference>
<proteinExistence type="predicted"/>
<evidence type="ECO:0000313" key="2">
    <source>
        <dbReference type="EMBL" id="KAA6399633.1"/>
    </source>
</evidence>
<protein>
    <recommendedName>
        <fullName evidence="4">Dynein heavy chain</fullName>
    </recommendedName>
</protein>
<evidence type="ECO:0000256" key="1">
    <source>
        <dbReference type="SAM" id="MobiDB-lite"/>
    </source>
</evidence>
<dbReference type="Pfam" id="PF12775">
    <property type="entry name" value="AAA_7"/>
    <property type="match status" value="2"/>
</dbReference>
<evidence type="ECO:0008006" key="4">
    <source>
        <dbReference type="Google" id="ProtNLM"/>
    </source>
</evidence>
<dbReference type="Gene3D" id="3.40.50.300">
    <property type="entry name" value="P-loop containing nucleotide triphosphate hydrolases"/>
    <property type="match status" value="1"/>
</dbReference>
<dbReference type="PANTHER" id="PTHR22878">
    <property type="entry name" value="DYNEIN HEAVY CHAIN 6, AXONEMAL-LIKE-RELATED"/>
    <property type="match status" value="1"/>
</dbReference>
<feature type="region of interest" description="Disordered" evidence="1">
    <location>
        <begin position="1"/>
        <end position="26"/>
    </location>
</feature>